<organism evidence="9 10">
    <name type="scientific">Oceanobacillus longus</name>
    <dbReference type="NCBI Taxonomy" id="930120"/>
    <lineage>
        <taxon>Bacteria</taxon>
        <taxon>Bacillati</taxon>
        <taxon>Bacillota</taxon>
        <taxon>Bacilli</taxon>
        <taxon>Bacillales</taxon>
        <taxon>Bacillaceae</taxon>
        <taxon>Oceanobacillus</taxon>
    </lineage>
</organism>
<keyword evidence="10" id="KW-1185">Reference proteome</keyword>
<sequence length="148" mass="17475">MDMYLIVYLIFVIAPLTTLIHELGHVSGSLIVKADYIRLTMGYGKRPFTFNFNQIKFIFYPFYFIGGFTTSERDKPYKNSEIVWVTILGPVFNAITAWLSYFAFEFYPSEFLQLLFWFNIWMAIVNIIPFKINEKQTDGFTILKLMIK</sequence>
<name>A0ABV8GW36_9BACI</name>
<keyword evidence="6 7" id="KW-0472">Membrane</keyword>
<evidence type="ECO:0000256" key="3">
    <source>
        <dbReference type="ARBA" id="ARBA00007931"/>
    </source>
</evidence>
<evidence type="ECO:0000256" key="1">
    <source>
        <dbReference type="ARBA" id="ARBA00001947"/>
    </source>
</evidence>
<keyword evidence="5 7" id="KW-1133">Transmembrane helix</keyword>
<dbReference type="GO" id="GO:0008233">
    <property type="term" value="F:peptidase activity"/>
    <property type="evidence" value="ECO:0007669"/>
    <property type="project" value="UniProtKB-KW"/>
</dbReference>
<keyword evidence="4 7" id="KW-0812">Transmembrane</keyword>
<comment type="subcellular location">
    <subcellularLocation>
        <location evidence="2">Membrane</location>
        <topology evidence="2">Multi-pass membrane protein</topology>
    </subcellularLocation>
</comment>
<evidence type="ECO:0000313" key="9">
    <source>
        <dbReference type="EMBL" id="MFC4022892.1"/>
    </source>
</evidence>
<comment type="caution">
    <text evidence="9">The sequence shown here is derived from an EMBL/GenBank/DDBJ whole genome shotgun (WGS) entry which is preliminary data.</text>
</comment>
<evidence type="ECO:0000256" key="2">
    <source>
        <dbReference type="ARBA" id="ARBA00004141"/>
    </source>
</evidence>
<dbReference type="EMBL" id="JBHSAO010000001">
    <property type="protein sequence ID" value="MFC4022892.1"/>
    <property type="molecule type" value="Genomic_DNA"/>
</dbReference>
<evidence type="ECO:0000313" key="10">
    <source>
        <dbReference type="Proteomes" id="UP001595772"/>
    </source>
</evidence>
<dbReference type="RefSeq" id="WP_379495385.1">
    <property type="nucleotide sequence ID" value="NZ_JBHSAO010000001.1"/>
</dbReference>
<feature type="domain" description="Peptidase M50" evidence="8">
    <location>
        <begin position="17"/>
        <end position="104"/>
    </location>
</feature>
<comment type="cofactor">
    <cofactor evidence="1">
        <name>Zn(2+)</name>
        <dbReference type="ChEBI" id="CHEBI:29105"/>
    </cofactor>
</comment>
<keyword evidence="9" id="KW-0378">Hydrolase</keyword>
<protein>
    <submittedName>
        <fullName evidence="9">Site-2 protease family protein</fullName>
    </submittedName>
</protein>
<gene>
    <name evidence="9" type="ORF">ACFOUV_03575</name>
</gene>
<dbReference type="Pfam" id="PF02163">
    <property type="entry name" value="Peptidase_M50"/>
    <property type="match status" value="1"/>
</dbReference>
<dbReference type="GO" id="GO:0006508">
    <property type="term" value="P:proteolysis"/>
    <property type="evidence" value="ECO:0007669"/>
    <property type="project" value="UniProtKB-KW"/>
</dbReference>
<keyword evidence="9" id="KW-0645">Protease</keyword>
<dbReference type="InterPro" id="IPR008915">
    <property type="entry name" value="Peptidase_M50"/>
</dbReference>
<dbReference type="Proteomes" id="UP001595772">
    <property type="component" value="Unassembled WGS sequence"/>
</dbReference>
<proteinExistence type="inferred from homology"/>
<evidence type="ECO:0000256" key="6">
    <source>
        <dbReference type="ARBA" id="ARBA00023136"/>
    </source>
</evidence>
<evidence type="ECO:0000256" key="4">
    <source>
        <dbReference type="ARBA" id="ARBA00022692"/>
    </source>
</evidence>
<feature type="transmembrane region" description="Helical" evidence="7">
    <location>
        <begin position="110"/>
        <end position="128"/>
    </location>
</feature>
<reference evidence="10" key="1">
    <citation type="journal article" date="2019" name="Int. J. Syst. Evol. Microbiol.">
        <title>The Global Catalogue of Microorganisms (GCM) 10K type strain sequencing project: providing services to taxonomists for standard genome sequencing and annotation.</title>
        <authorList>
            <consortium name="The Broad Institute Genomics Platform"/>
            <consortium name="The Broad Institute Genome Sequencing Center for Infectious Disease"/>
            <person name="Wu L."/>
            <person name="Ma J."/>
        </authorList>
    </citation>
    <scope>NUCLEOTIDE SEQUENCE [LARGE SCALE GENOMIC DNA]</scope>
    <source>
        <strain evidence="10">IBRC-M 10703</strain>
    </source>
</reference>
<feature type="transmembrane region" description="Helical" evidence="7">
    <location>
        <begin position="82"/>
        <end position="104"/>
    </location>
</feature>
<evidence type="ECO:0000256" key="5">
    <source>
        <dbReference type="ARBA" id="ARBA00022989"/>
    </source>
</evidence>
<evidence type="ECO:0000259" key="8">
    <source>
        <dbReference type="Pfam" id="PF02163"/>
    </source>
</evidence>
<evidence type="ECO:0000256" key="7">
    <source>
        <dbReference type="SAM" id="Phobius"/>
    </source>
</evidence>
<comment type="similarity">
    <text evidence="3">Belongs to the peptidase M50B family.</text>
</comment>
<feature type="transmembrane region" description="Helical" evidence="7">
    <location>
        <begin position="50"/>
        <end position="70"/>
    </location>
</feature>
<accession>A0ABV8GW36</accession>